<name>A0A2M8L660_9BACT</name>
<comment type="caution">
    <text evidence="2">The sequence shown here is derived from an EMBL/GenBank/DDBJ whole genome shotgun (WGS) entry which is preliminary data.</text>
</comment>
<sequence>MEEYLLALGFQSSHWDWLRKRNFSFLVKTYRFARILETLREYLKNYKTIESSRLAKMLGSELLEAFNQLYLLDLSDLLEDEEKLAREYQKALNHLEKIDLSEKLSQISDKIKSLEKQKTATSEEQKKLEKLNEEFRDLSAKLVDFEEEKLSP</sequence>
<dbReference type="Proteomes" id="UP000229500">
    <property type="component" value="Unassembled WGS sequence"/>
</dbReference>
<evidence type="ECO:0000256" key="1">
    <source>
        <dbReference type="SAM" id="Coils"/>
    </source>
</evidence>
<keyword evidence="1" id="KW-0175">Coiled coil</keyword>
<protein>
    <submittedName>
        <fullName evidence="2">Uncharacterized protein</fullName>
    </submittedName>
</protein>
<accession>A0A2M8L660</accession>
<dbReference type="AlphaFoldDB" id="A0A2M8L660"/>
<evidence type="ECO:0000313" key="2">
    <source>
        <dbReference type="EMBL" id="PJE69325.1"/>
    </source>
</evidence>
<proteinExistence type="predicted"/>
<organism evidence="2 3">
    <name type="scientific">Candidatus Shapirobacteria bacterium CG10_big_fil_rev_8_21_14_0_10_38_14</name>
    <dbReference type="NCBI Taxonomy" id="1974483"/>
    <lineage>
        <taxon>Bacteria</taxon>
        <taxon>Candidatus Shapironibacteriota</taxon>
    </lineage>
</organism>
<dbReference type="EMBL" id="PFEL01000014">
    <property type="protein sequence ID" value="PJE69325.1"/>
    <property type="molecule type" value="Genomic_DNA"/>
</dbReference>
<feature type="coiled-coil region" evidence="1">
    <location>
        <begin position="71"/>
        <end position="148"/>
    </location>
</feature>
<reference evidence="3" key="1">
    <citation type="submission" date="2017-09" db="EMBL/GenBank/DDBJ databases">
        <title>Depth-based differentiation of microbial function through sediment-hosted aquifers and enrichment of novel symbionts in the deep terrestrial subsurface.</title>
        <authorList>
            <person name="Probst A.J."/>
            <person name="Ladd B."/>
            <person name="Jarett J.K."/>
            <person name="Geller-Mcgrath D.E."/>
            <person name="Sieber C.M.K."/>
            <person name="Emerson J.B."/>
            <person name="Anantharaman K."/>
            <person name="Thomas B.C."/>
            <person name="Malmstrom R."/>
            <person name="Stieglmeier M."/>
            <person name="Klingl A."/>
            <person name="Woyke T."/>
            <person name="Ryan C.M."/>
            <person name="Banfield J.F."/>
        </authorList>
    </citation>
    <scope>NUCLEOTIDE SEQUENCE [LARGE SCALE GENOMIC DNA]</scope>
</reference>
<gene>
    <name evidence="2" type="ORF">COU96_00345</name>
</gene>
<evidence type="ECO:0000313" key="3">
    <source>
        <dbReference type="Proteomes" id="UP000229500"/>
    </source>
</evidence>